<organism evidence="1 2">
    <name type="scientific">Teladorsagia circumcincta</name>
    <name type="common">Brown stomach worm</name>
    <name type="synonym">Ostertagia circumcincta</name>
    <dbReference type="NCBI Taxonomy" id="45464"/>
    <lineage>
        <taxon>Eukaryota</taxon>
        <taxon>Metazoa</taxon>
        <taxon>Ecdysozoa</taxon>
        <taxon>Nematoda</taxon>
        <taxon>Chromadorea</taxon>
        <taxon>Rhabditida</taxon>
        <taxon>Rhabditina</taxon>
        <taxon>Rhabditomorpha</taxon>
        <taxon>Strongyloidea</taxon>
        <taxon>Trichostrongylidae</taxon>
        <taxon>Teladorsagia</taxon>
    </lineage>
</organism>
<name>A0A2G9UIF3_TELCI</name>
<dbReference type="Proteomes" id="UP000230423">
    <property type="component" value="Unassembled WGS sequence"/>
</dbReference>
<dbReference type="AlphaFoldDB" id="A0A2G9UIF3"/>
<evidence type="ECO:0000313" key="2">
    <source>
        <dbReference type="Proteomes" id="UP000230423"/>
    </source>
</evidence>
<evidence type="ECO:0008006" key="3">
    <source>
        <dbReference type="Google" id="ProtNLM"/>
    </source>
</evidence>
<protein>
    <recommendedName>
        <fullName evidence="3">SCP domain-containing protein</fullName>
    </recommendedName>
</protein>
<dbReference type="EMBL" id="KZ346420">
    <property type="protein sequence ID" value="PIO70037.1"/>
    <property type="molecule type" value="Genomic_DNA"/>
</dbReference>
<evidence type="ECO:0000313" key="1">
    <source>
        <dbReference type="EMBL" id="PIO70037.1"/>
    </source>
</evidence>
<sequence length="118" mass="13094">MTVPTCSELKNGQLIYAAGTPCKSDQDCTTYPRSTCNATETLCQVPSFETVPEGKSDQCSGNTGMTDSLRALFLKMHNYRRSNMALGKVKKENGRFFKNAADMEKMVRLVPTNFVDHS</sequence>
<keyword evidence="2" id="KW-1185">Reference proteome</keyword>
<reference evidence="1 2" key="1">
    <citation type="submission" date="2015-09" db="EMBL/GenBank/DDBJ databases">
        <title>Draft genome of the parasitic nematode Teladorsagia circumcincta isolate WARC Sus (inbred).</title>
        <authorList>
            <person name="Mitreva M."/>
        </authorList>
    </citation>
    <scope>NUCLEOTIDE SEQUENCE [LARGE SCALE GENOMIC DNA]</scope>
    <source>
        <strain evidence="1 2">S</strain>
    </source>
</reference>
<gene>
    <name evidence="1" type="ORF">TELCIR_08116</name>
</gene>
<dbReference type="Gene3D" id="3.40.33.10">
    <property type="entry name" value="CAP"/>
    <property type="match status" value="2"/>
</dbReference>
<dbReference type="InterPro" id="IPR035940">
    <property type="entry name" value="CAP_sf"/>
</dbReference>
<dbReference type="OrthoDB" id="5857298at2759"/>
<accession>A0A2G9UIF3</accession>
<proteinExistence type="predicted"/>
<dbReference type="SUPFAM" id="SSF55797">
    <property type="entry name" value="PR-1-like"/>
    <property type="match status" value="1"/>
</dbReference>